<reference evidence="1 2" key="1">
    <citation type="submission" date="2020-01" db="EMBL/GenBank/DDBJ databases">
        <authorList>
            <person name="Rodrigo-Torres L."/>
            <person name="Arahal R. D."/>
            <person name="Lucena T."/>
        </authorList>
    </citation>
    <scope>NUCLEOTIDE SEQUENCE [LARGE SCALE GENOMIC DNA]</scope>
    <source>
        <strain evidence="1 2">CECT 9393</strain>
    </source>
</reference>
<organism evidence="1 2">
    <name type="scientific">Chryseobacterium fistulae</name>
    <dbReference type="NCBI Taxonomy" id="2675058"/>
    <lineage>
        <taxon>Bacteria</taxon>
        <taxon>Pseudomonadati</taxon>
        <taxon>Bacteroidota</taxon>
        <taxon>Flavobacteriia</taxon>
        <taxon>Flavobacteriales</taxon>
        <taxon>Weeksellaceae</taxon>
        <taxon>Chryseobacterium group</taxon>
        <taxon>Chryseobacterium</taxon>
    </lineage>
</organism>
<gene>
    <name evidence="1" type="ORF">CHRY9393_01797</name>
</gene>
<dbReference type="RefSeq" id="WP_162072985.1">
    <property type="nucleotide sequence ID" value="NZ_CACVBY010000036.1"/>
</dbReference>
<accession>A0A6N4XNN9</accession>
<protein>
    <recommendedName>
        <fullName evidence="3">Helix-turn-helix domain-containing protein</fullName>
    </recommendedName>
</protein>
<dbReference type="Proteomes" id="UP000445309">
    <property type="component" value="Unassembled WGS sequence"/>
</dbReference>
<dbReference type="EMBL" id="CACVBY010000036">
    <property type="protein sequence ID" value="CAA7387732.1"/>
    <property type="molecule type" value="Genomic_DNA"/>
</dbReference>
<proteinExistence type="predicted"/>
<evidence type="ECO:0000313" key="2">
    <source>
        <dbReference type="Proteomes" id="UP000445309"/>
    </source>
</evidence>
<evidence type="ECO:0000313" key="1">
    <source>
        <dbReference type="EMBL" id="CAA7387732.1"/>
    </source>
</evidence>
<keyword evidence="2" id="KW-1185">Reference proteome</keyword>
<evidence type="ECO:0008006" key="3">
    <source>
        <dbReference type="Google" id="ProtNLM"/>
    </source>
</evidence>
<dbReference type="AlphaFoldDB" id="A0A6N4XNN9"/>
<sequence>MYYLELIERFWIFNEKAKPGSTAIAMYLYLLKTAKACDAYDFKVSDVVLSKELGLTRPTVKTAKEKLRDLGLIRFQTKNGVLGSYRLILSYPLEASVPEEMKSSEIQMTPSFKELKDDLNLELLNVEVKSPSGNIDQKINASSIQPANENIKIPELEEFLAYARTLAAYQCELDELIKDKYQNWKDSGWKNNSDRLITNWKSSLKSTLPFLKNAAHDDQLSIQTIPDIKRPKSNFGK</sequence>
<name>A0A6N4XNN9_9FLAO</name>